<feature type="compositionally biased region" description="Basic and acidic residues" evidence="1">
    <location>
        <begin position="281"/>
        <end position="301"/>
    </location>
</feature>
<feature type="compositionally biased region" description="Basic and acidic residues" evidence="1">
    <location>
        <begin position="36"/>
        <end position="50"/>
    </location>
</feature>
<sequence>MAEESRFREQIPDVDEVSSIDQHVLSQVLTGALDSVPEHQDAAPLRRESSEPAQQSQLPARPFTEPVDGQTSPANTSPSGLVKGCETCGNLFVTRSPSEHDAISEAPSDNTSPTHPQAQASTSDENVPPTKSKHIEFAKEIDNRKELSSTETPQTRHAAAVERVNRANTALEKAHTESIDARVALRLAQANTDNTHPGSDDQALKDAQSAVSSADEAYQKCQSEIIQAHIAQSKAESDARLASSVAQQSTSQSDAVQGKETWKGKGRAEESGSSSTDQEEEKSKGKGTVERSESPSAEGKKTRSPWKIVERALRRGSSNEQKPRRSQSEPTLQSPNPSHMAHVPKPDPPVKGKLGWRFGLTHASTTSGPSGNNAGGAQISTAGSSAMTNLDGAGHGNASSSQPVNTNNAENGTDDPQSPGNSQNVKSQGTQTLPAGETGKKPGIARKMSSDLFSKLKKK</sequence>
<reference evidence="2" key="2">
    <citation type="submission" date="2021-08" db="EMBL/GenBank/DDBJ databases">
        <authorList>
            <person name="Gostincar C."/>
            <person name="Sun X."/>
            <person name="Song Z."/>
            <person name="Gunde-Cimerman N."/>
        </authorList>
    </citation>
    <scope>NUCLEOTIDE SEQUENCE</scope>
    <source>
        <strain evidence="2">EXF-9911</strain>
    </source>
</reference>
<feature type="compositionally biased region" description="Polar residues" evidence="1">
    <location>
        <begin position="378"/>
        <end position="388"/>
    </location>
</feature>
<dbReference type="AlphaFoldDB" id="A0A9P8EM88"/>
<evidence type="ECO:0000313" key="3">
    <source>
        <dbReference type="Proteomes" id="UP000779574"/>
    </source>
</evidence>
<feature type="compositionally biased region" description="Polar residues" evidence="1">
    <location>
        <begin position="397"/>
        <end position="433"/>
    </location>
</feature>
<dbReference type="OrthoDB" id="3902405at2759"/>
<gene>
    <name evidence="2" type="ORF">KCU76_g5886</name>
</gene>
<feature type="compositionally biased region" description="Basic and acidic residues" evidence="1">
    <location>
        <begin position="133"/>
        <end position="148"/>
    </location>
</feature>
<accession>A0A9P8EM88</accession>
<feature type="region of interest" description="Disordered" evidence="1">
    <location>
        <begin position="188"/>
        <end position="218"/>
    </location>
</feature>
<feature type="compositionally biased region" description="Polar residues" evidence="1">
    <location>
        <begin position="362"/>
        <end position="372"/>
    </location>
</feature>
<feature type="compositionally biased region" description="Low complexity" evidence="1">
    <location>
        <begin position="242"/>
        <end position="256"/>
    </location>
</feature>
<organism evidence="2 3">
    <name type="scientific">Aureobasidium melanogenum</name>
    <name type="common">Aureobasidium pullulans var. melanogenum</name>
    <dbReference type="NCBI Taxonomy" id="46634"/>
    <lineage>
        <taxon>Eukaryota</taxon>
        <taxon>Fungi</taxon>
        <taxon>Dikarya</taxon>
        <taxon>Ascomycota</taxon>
        <taxon>Pezizomycotina</taxon>
        <taxon>Dothideomycetes</taxon>
        <taxon>Dothideomycetidae</taxon>
        <taxon>Dothideales</taxon>
        <taxon>Saccotheciaceae</taxon>
        <taxon>Aureobasidium</taxon>
    </lineage>
</organism>
<reference evidence="2" key="1">
    <citation type="journal article" date="2021" name="J Fungi (Basel)">
        <title>Virulence traits and population genomics of the black yeast Aureobasidium melanogenum.</title>
        <authorList>
            <person name="Cernosa A."/>
            <person name="Sun X."/>
            <person name="Gostincar C."/>
            <person name="Fang C."/>
            <person name="Gunde-Cimerman N."/>
            <person name="Song Z."/>
        </authorList>
    </citation>
    <scope>NUCLEOTIDE SEQUENCE</scope>
    <source>
        <strain evidence="2">EXF-9911</strain>
    </source>
</reference>
<dbReference type="Proteomes" id="UP000779574">
    <property type="component" value="Unassembled WGS sequence"/>
</dbReference>
<feature type="region of interest" description="Disordered" evidence="1">
    <location>
        <begin position="231"/>
        <end position="459"/>
    </location>
</feature>
<dbReference type="EMBL" id="JAHFXF010000190">
    <property type="protein sequence ID" value="KAG9693551.1"/>
    <property type="molecule type" value="Genomic_DNA"/>
</dbReference>
<feature type="non-terminal residue" evidence="2">
    <location>
        <position position="1"/>
    </location>
</feature>
<feature type="region of interest" description="Disordered" evidence="1">
    <location>
        <begin position="31"/>
        <end position="161"/>
    </location>
</feature>
<evidence type="ECO:0000313" key="2">
    <source>
        <dbReference type="EMBL" id="KAG9693551.1"/>
    </source>
</evidence>
<feature type="compositionally biased region" description="Polar residues" evidence="1">
    <location>
        <begin position="107"/>
        <end position="125"/>
    </location>
</feature>
<feature type="compositionally biased region" description="Basic and acidic residues" evidence="1">
    <location>
        <begin position="260"/>
        <end position="270"/>
    </location>
</feature>
<evidence type="ECO:0000256" key="1">
    <source>
        <dbReference type="SAM" id="MobiDB-lite"/>
    </source>
</evidence>
<name>A0A9P8EM88_AURME</name>
<proteinExistence type="predicted"/>
<feature type="compositionally biased region" description="Polar residues" evidence="1">
    <location>
        <begin position="69"/>
        <end position="79"/>
    </location>
</feature>
<feature type="compositionally biased region" description="Polar residues" evidence="1">
    <location>
        <begin position="328"/>
        <end position="337"/>
    </location>
</feature>
<comment type="caution">
    <text evidence="2">The sequence shown here is derived from an EMBL/GenBank/DDBJ whole genome shotgun (WGS) entry which is preliminary data.</text>
</comment>
<protein>
    <submittedName>
        <fullName evidence="2">Uncharacterized protein</fullName>
    </submittedName>
</protein>